<accession>A0AAV7JMM2</accession>
<proteinExistence type="predicted"/>
<name>A0AAV7JMM2_9METZ</name>
<dbReference type="InterPro" id="IPR011042">
    <property type="entry name" value="6-blade_b-propeller_TolB-like"/>
</dbReference>
<dbReference type="AlphaFoldDB" id="A0AAV7JMM2"/>
<reference evidence="2 3" key="1">
    <citation type="journal article" date="2023" name="BMC Biol.">
        <title>The compact genome of the sponge Oopsacas minuta (Hexactinellida) is lacking key metazoan core genes.</title>
        <authorList>
            <person name="Santini S."/>
            <person name="Schenkelaars Q."/>
            <person name="Jourda C."/>
            <person name="Duchesne M."/>
            <person name="Belahbib H."/>
            <person name="Rocher C."/>
            <person name="Selva M."/>
            <person name="Riesgo A."/>
            <person name="Vervoort M."/>
            <person name="Leys S.P."/>
            <person name="Kodjabachian L."/>
            <person name="Le Bivic A."/>
            <person name="Borchiellini C."/>
            <person name="Claverie J.M."/>
            <person name="Renard E."/>
        </authorList>
    </citation>
    <scope>NUCLEOTIDE SEQUENCE [LARGE SCALE GENOMIC DNA]</scope>
    <source>
        <strain evidence="2">SPO-2</strain>
    </source>
</reference>
<keyword evidence="3" id="KW-1185">Reference proteome</keyword>
<feature type="region of interest" description="Disordered" evidence="1">
    <location>
        <begin position="1"/>
        <end position="20"/>
    </location>
</feature>
<sequence>MIKRVGQVGSGSEEFNHPRQPAISPYQHLYVPDYINNRLRILTTNLVFNDSLHHETMTAPVDLKFTNDEMFVLSSKDTVCIHVFTLSGEKPRSLLTGGIGKQVGEHGS</sequence>
<organism evidence="2 3">
    <name type="scientific">Oopsacas minuta</name>
    <dbReference type="NCBI Taxonomy" id="111878"/>
    <lineage>
        <taxon>Eukaryota</taxon>
        <taxon>Metazoa</taxon>
        <taxon>Porifera</taxon>
        <taxon>Hexactinellida</taxon>
        <taxon>Hexasterophora</taxon>
        <taxon>Lyssacinosida</taxon>
        <taxon>Leucopsacidae</taxon>
        <taxon>Oopsacas</taxon>
    </lineage>
</organism>
<evidence type="ECO:0000256" key="1">
    <source>
        <dbReference type="SAM" id="MobiDB-lite"/>
    </source>
</evidence>
<evidence type="ECO:0000313" key="2">
    <source>
        <dbReference type="EMBL" id="KAI6649661.1"/>
    </source>
</evidence>
<dbReference type="Proteomes" id="UP001165289">
    <property type="component" value="Unassembled WGS sequence"/>
</dbReference>
<dbReference type="Gene3D" id="2.120.10.30">
    <property type="entry name" value="TolB, C-terminal domain"/>
    <property type="match status" value="1"/>
</dbReference>
<gene>
    <name evidence="2" type="ORF">LOD99_6665</name>
</gene>
<protein>
    <submittedName>
        <fullName evidence="2">Uncharacterized protein</fullName>
    </submittedName>
</protein>
<dbReference type="SUPFAM" id="SSF63825">
    <property type="entry name" value="YWTD domain"/>
    <property type="match status" value="1"/>
</dbReference>
<evidence type="ECO:0000313" key="3">
    <source>
        <dbReference type="Proteomes" id="UP001165289"/>
    </source>
</evidence>
<comment type="caution">
    <text evidence="2">The sequence shown here is derived from an EMBL/GenBank/DDBJ whole genome shotgun (WGS) entry which is preliminary data.</text>
</comment>
<dbReference type="EMBL" id="JAKMXF010000319">
    <property type="protein sequence ID" value="KAI6649661.1"/>
    <property type="molecule type" value="Genomic_DNA"/>
</dbReference>